<evidence type="ECO:0000259" key="1">
    <source>
        <dbReference type="PROSITE" id="PS51934"/>
    </source>
</evidence>
<gene>
    <name evidence="2" type="ORF">LSALG_LOCUS11860</name>
</gene>
<dbReference type="Gene3D" id="3.90.1720.10">
    <property type="entry name" value="endopeptidase domain like (from Nostoc punctiforme)"/>
    <property type="match status" value="1"/>
</dbReference>
<evidence type="ECO:0000313" key="2">
    <source>
        <dbReference type="EMBL" id="CAI9271592.1"/>
    </source>
</evidence>
<dbReference type="EMBL" id="OX465078">
    <property type="protein sequence ID" value="CAI9271592.1"/>
    <property type="molecule type" value="Genomic_DNA"/>
</dbReference>
<dbReference type="PROSITE" id="PS51934">
    <property type="entry name" value="LRAT"/>
    <property type="match status" value="1"/>
</dbReference>
<organism evidence="2 3">
    <name type="scientific">Lactuca saligna</name>
    <name type="common">Willowleaf lettuce</name>
    <dbReference type="NCBI Taxonomy" id="75948"/>
    <lineage>
        <taxon>Eukaryota</taxon>
        <taxon>Viridiplantae</taxon>
        <taxon>Streptophyta</taxon>
        <taxon>Embryophyta</taxon>
        <taxon>Tracheophyta</taxon>
        <taxon>Spermatophyta</taxon>
        <taxon>Magnoliopsida</taxon>
        <taxon>eudicotyledons</taxon>
        <taxon>Gunneridae</taxon>
        <taxon>Pentapetalae</taxon>
        <taxon>asterids</taxon>
        <taxon>campanulids</taxon>
        <taxon>Asterales</taxon>
        <taxon>Asteraceae</taxon>
        <taxon>Cichorioideae</taxon>
        <taxon>Cichorieae</taxon>
        <taxon>Lactucinae</taxon>
        <taxon>Lactuca</taxon>
    </lineage>
</organism>
<dbReference type="InterPro" id="IPR007053">
    <property type="entry name" value="LRAT_dom"/>
</dbReference>
<dbReference type="Proteomes" id="UP001177003">
    <property type="component" value="Chromosome 2"/>
</dbReference>
<evidence type="ECO:0000313" key="3">
    <source>
        <dbReference type="Proteomes" id="UP001177003"/>
    </source>
</evidence>
<protein>
    <recommendedName>
        <fullName evidence="1">LRAT domain-containing protein</fullName>
    </recommendedName>
</protein>
<accession>A0AA35YDC3</accession>
<dbReference type="PANTHER" id="PTHR46137">
    <property type="entry name" value="OS05G0310600 PROTEIN"/>
    <property type="match status" value="1"/>
</dbReference>
<keyword evidence="3" id="KW-1185">Reference proteome</keyword>
<proteinExistence type="predicted"/>
<dbReference type="PANTHER" id="PTHR46137:SF4">
    <property type="entry name" value="PROTEIN LEAD-SENSITIVE 1"/>
    <property type="match status" value="1"/>
</dbReference>
<dbReference type="Pfam" id="PF04970">
    <property type="entry name" value="LRAT"/>
    <property type="match status" value="1"/>
</dbReference>
<name>A0AA35YDC3_LACSI</name>
<dbReference type="AlphaFoldDB" id="A0AA35YDC3"/>
<sequence>MGKARGGTCTLAASDPPETTLHRTNYLLEHGFGCYNVFKNNCVDFALYCKTGLLVSDKKSTSQSGHTTSSFIGGSLMGVVSVLFKVAKTTSGVVSVQLCIMLVAIRMILV</sequence>
<reference evidence="2" key="1">
    <citation type="submission" date="2023-04" db="EMBL/GenBank/DDBJ databases">
        <authorList>
            <person name="Vijverberg K."/>
            <person name="Xiong W."/>
            <person name="Schranz E."/>
        </authorList>
    </citation>
    <scope>NUCLEOTIDE SEQUENCE</scope>
</reference>
<feature type="domain" description="LRAT" evidence="1">
    <location>
        <begin position="1"/>
        <end position="58"/>
    </location>
</feature>